<gene>
    <name evidence="2" type="ORF">CKY47_25050</name>
</gene>
<accession>A0ABU0X5A8</accession>
<dbReference type="EMBL" id="NSDM01000011">
    <property type="protein sequence ID" value="MDQ2587196.1"/>
    <property type="molecule type" value="Genomic_DNA"/>
</dbReference>
<dbReference type="SUPFAM" id="SSF51735">
    <property type="entry name" value="NAD(P)-binding Rossmann-fold domains"/>
    <property type="match status" value="1"/>
</dbReference>
<dbReference type="Gene3D" id="3.90.25.10">
    <property type="entry name" value="UDP-galactose 4-epimerase, domain 1"/>
    <property type="match status" value="1"/>
</dbReference>
<dbReference type="Proteomes" id="UP001225605">
    <property type="component" value="Unassembled WGS sequence"/>
</dbReference>
<comment type="caution">
    <text evidence="2">The sequence shown here is derived from an EMBL/GenBank/DDBJ whole genome shotgun (WGS) entry which is preliminary data.</text>
</comment>
<proteinExistence type="predicted"/>
<evidence type="ECO:0000313" key="3">
    <source>
        <dbReference type="Proteomes" id="UP001225605"/>
    </source>
</evidence>
<dbReference type="InterPro" id="IPR036291">
    <property type="entry name" value="NAD(P)-bd_dom_sf"/>
</dbReference>
<keyword evidence="3" id="KW-1185">Reference proteome</keyword>
<dbReference type="RefSeq" id="WP_306748638.1">
    <property type="nucleotide sequence ID" value="NZ_NSDM01000011.1"/>
</dbReference>
<dbReference type="Gene3D" id="3.40.50.720">
    <property type="entry name" value="NAD(P)-binding Rossmann-like Domain"/>
    <property type="match status" value="1"/>
</dbReference>
<protein>
    <submittedName>
        <fullName evidence="2">NmrA family protein</fullName>
    </submittedName>
</protein>
<feature type="domain" description="NmrA-like" evidence="1">
    <location>
        <begin position="2"/>
        <end position="245"/>
    </location>
</feature>
<evidence type="ECO:0000313" key="2">
    <source>
        <dbReference type="EMBL" id="MDQ2587196.1"/>
    </source>
</evidence>
<dbReference type="InterPro" id="IPR008030">
    <property type="entry name" value="NmrA-like"/>
</dbReference>
<dbReference type="InterPro" id="IPR051604">
    <property type="entry name" value="Ergot_Alk_Oxidoreductase"/>
</dbReference>
<evidence type="ECO:0000259" key="1">
    <source>
        <dbReference type="Pfam" id="PF05368"/>
    </source>
</evidence>
<sequence>MTILVTGSTGTIGRSVVEQLVAAGVPVRALTRDPARADLPAGAEVVAGDLTRPADLPLAGVTAAYLIAVVESDEAPAHAEAFLAAAPDLRRVAFLSSSAVTARRPGSYELHRDVERVVEASGVAWTHVRPGEFMANKLVWARGIREEDVVRAPFPDSVGAPVHEADVAEVVVHALLRDGHERRAYTLSGPEALTHRQQAEAFARGLGRPIRFERLTYGQARAALIRDEGLPYDVAEYLLGYMAQHAEEPAAVTPDFTEVTGRRGRTLAEWAADHAADLTRES</sequence>
<name>A0ABU0X5A8_9PSEU</name>
<organism evidence="2 3">
    <name type="scientific">Saccharothrix yanglingensis</name>
    <dbReference type="NCBI Taxonomy" id="659496"/>
    <lineage>
        <taxon>Bacteria</taxon>
        <taxon>Bacillati</taxon>
        <taxon>Actinomycetota</taxon>
        <taxon>Actinomycetes</taxon>
        <taxon>Pseudonocardiales</taxon>
        <taxon>Pseudonocardiaceae</taxon>
        <taxon>Saccharothrix</taxon>
    </lineage>
</organism>
<reference evidence="2 3" key="1">
    <citation type="submission" date="2017-06" db="EMBL/GenBank/DDBJ databases">
        <title>Cultured bacterium strain Saccharothrix yanglingensis Hhs.015.</title>
        <authorList>
            <person name="Xia Y."/>
        </authorList>
    </citation>
    <scope>NUCLEOTIDE SEQUENCE [LARGE SCALE GENOMIC DNA]</scope>
    <source>
        <strain evidence="2 3">Hhs.015</strain>
    </source>
</reference>
<dbReference type="PANTHER" id="PTHR43162:SF1">
    <property type="entry name" value="PRESTALK A DIFFERENTIATION PROTEIN A"/>
    <property type="match status" value="1"/>
</dbReference>
<dbReference type="PANTHER" id="PTHR43162">
    <property type="match status" value="1"/>
</dbReference>
<dbReference type="Pfam" id="PF05368">
    <property type="entry name" value="NmrA"/>
    <property type="match status" value="1"/>
</dbReference>